<sequence>MIKLIDPDHPFYRPLWRRLLIVGACFAWTGVEFWNGEQTWGTIFLIISAYVVGALILFFKPKTPDAPFAGIEPAVPSEAAAPDEVGRDDKRP</sequence>
<evidence type="ECO:0000313" key="4">
    <source>
        <dbReference type="Proteomes" id="UP000186364"/>
    </source>
</evidence>
<dbReference type="AlphaFoldDB" id="A0A1Q9AVI6"/>
<dbReference type="Proteomes" id="UP000186364">
    <property type="component" value="Unassembled WGS sequence"/>
</dbReference>
<keyword evidence="2" id="KW-0812">Transmembrane</keyword>
<feature type="region of interest" description="Disordered" evidence="1">
    <location>
        <begin position="70"/>
        <end position="92"/>
    </location>
</feature>
<feature type="transmembrane region" description="Helical" evidence="2">
    <location>
        <begin position="15"/>
        <end position="34"/>
    </location>
</feature>
<dbReference type="RefSeq" id="WP_083639489.1">
    <property type="nucleotide sequence ID" value="NZ_FOAM01000010.1"/>
</dbReference>
<proteinExistence type="predicted"/>
<name>A0A1Q9AVI6_9HYPH</name>
<evidence type="ECO:0008006" key="5">
    <source>
        <dbReference type="Google" id="ProtNLM"/>
    </source>
</evidence>
<gene>
    <name evidence="3" type="ORF">BJF93_12265</name>
</gene>
<keyword evidence="2" id="KW-0472">Membrane</keyword>
<feature type="transmembrane region" description="Helical" evidence="2">
    <location>
        <begin position="40"/>
        <end position="59"/>
    </location>
</feature>
<keyword evidence="2" id="KW-1133">Transmembrane helix</keyword>
<evidence type="ECO:0000256" key="1">
    <source>
        <dbReference type="SAM" id="MobiDB-lite"/>
    </source>
</evidence>
<evidence type="ECO:0000313" key="3">
    <source>
        <dbReference type="EMBL" id="OLP59472.1"/>
    </source>
</evidence>
<accession>A0A1Q9AVI6</accession>
<comment type="caution">
    <text evidence="3">The sequence shown here is derived from an EMBL/GenBank/DDBJ whole genome shotgun (WGS) entry which is preliminary data.</text>
</comment>
<organism evidence="3 4">
    <name type="scientific">Xaviernesmea oryzae</name>
    <dbReference type="NCBI Taxonomy" id="464029"/>
    <lineage>
        <taxon>Bacteria</taxon>
        <taxon>Pseudomonadati</taxon>
        <taxon>Pseudomonadota</taxon>
        <taxon>Alphaproteobacteria</taxon>
        <taxon>Hyphomicrobiales</taxon>
        <taxon>Rhizobiaceae</taxon>
        <taxon>Rhizobium/Agrobacterium group</taxon>
        <taxon>Xaviernesmea</taxon>
    </lineage>
</organism>
<reference evidence="3 4" key="1">
    <citation type="submission" date="2016-09" db="EMBL/GenBank/DDBJ databases">
        <title>Rhizobium sp. nov., a novel species isolated from the rice rhizosphere.</title>
        <authorList>
            <person name="Zhao J."/>
            <person name="Zhang X."/>
        </authorList>
    </citation>
    <scope>NUCLEOTIDE SEQUENCE [LARGE SCALE GENOMIC DNA]</scope>
    <source>
        <strain evidence="3 4">1.7048</strain>
    </source>
</reference>
<dbReference type="EMBL" id="MKIP01000052">
    <property type="protein sequence ID" value="OLP59472.1"/>
    <property type="molecule type" value="Genomic_DNA"/>
</dbReference>
<evidence type="ECO:0000256" key="2">
    <source>
        <dbReference type="SAM" id="Phobius"/>
    </source>
</evidence>
<protein>
    <recommendedName>
        <fullName evidence="5">DUF3329 domain-containing protein</fullName>
    </recommendedName>
</protein>
<keyword evidence="4" id="KW-1185">Reference proteome</keyword>